<dbReference type="AlphaFoldDB" id="A0A3B0SXR9"/>
<sequence>MAGMNPPEAKLSMLLSCYLDGSLEPSELAEVVVALENDLGAVAEFRRLREARRAVRLLPLLDVPLHLLPGEHMSVELSAFLDGELTTTELPVVTAHIDTCIDCRHELADLDRSRTAVRALPGLEPPAFLSVQREVASAPRRGVRTTAAVLVGAAAVAIAFSFGPFATSSEPSSVTISDLDARHAAVASVPSGIQTSLLETSP</sequence>
<accession>A0A3B0SXR9</accession>
<dbReference type="InterPro" id="IPR041916">
    <property type="entry name" value="Anti_sigma_zinc_sf"/>
</dbReference>
<protein>
    <recommendedName>
        <fullName evidence="2">Zinc-finger domain-containing protein</fullName>
    </recommendedName>
</protein>
<evidence type="ECO:0008006" key="2">
    <source>
        <dbReference type="Google" id="ProtNLM"/>
    </source>
</evidence>
<gene>
    <name evidence="1" type="ORF">MNBD_ACTINO01-2302</name>
</gene>
<organism evidence="1">
    <name type="scientific">hydrothermal vent metagenome</name>
    <dbReference type="NCBI Taxonomy" id="652676"/>
    <lineage>
        <taxon>unclassified sequences</taxon>
        <taxon>metagenomes</taxon>
        <taxon>ecological metagenomes</taxon>
    </lineage>
</organism>
<reference evidence="1" key="1">
    <citation type="submission" date="2018-06" db="EMBL/GenBank/DDBJ databases">
        <authorList>
            <person name="Zhirakovskaya E."/>
        </authorList>
    </citation>
    <scope>NUCLEOTIDE SEQUENCE</scope>
</reference>
<name>A0A3B0SXR9_9ZZZZ</name>
<evidence type="ECO:0000313" key="1">
    <source>
        <dbReference type="EMBL" id="VAV99545.1"/>
    </source>
</evidence>
<dbReference type="EMBL" id="UOEI01000261">
    <property type="protein sequence ID" value="VAV99545.1"/>
    <property type="molecule type" value="Genomic_DNA"/>
</dbReference>
<proteinExistence type="predicted"/>
<dbReference type="Gene3D" id="1.10.10.1320">
    <property type="entry name" value="Anti-sigma factor, zinc-finger domain"/>
    <property type="match status" value="1"/>
</dbReference>